<organism evidence="4 5">
    <name type="scientific">Phytomonospora endophytica</name>
    <dbReference type="NCBI Taxonomy" id="714109"/>
    <lineage>
        <taxon>Bacteria</taxon>
        <taxon>Bacillati</taxon>
        <taxon>Actinomycetota</taxon>
        <taxon>Actinomycetes</taxon>
        <taxon>Micromonosporales</taxon>
        <taxon>Micromonosporaceae</taxon>
        <taxon>Phytomonospora</taxon>
    </lineage>
</organism>
<evidence type="ECO:0000313" key="5">
    <source>
        <dbReference type="Proteomes" id="UP000548476"/>
    </source>
</evidence>
<accession>A0A841FU44</accession>
<sequence length="144" mass="15029">MKKLLGKLTGRRRWVVLGAVAALLLGGAATATAAVADDGHDDDKTIPTSSGREENDDDNGKDDDANEIGDDGVAPVATTVTLEQAANTAATEVGGGVVYEIDLDGTAEAPRWKVHVYGADGQYHEVTVDANNGEVTRHEVDNDD</sequence>
<feature type="signal peptide" evidence="2">
    <location>
        <begin position="1"/>
        <end position="33"/>
    </location>
</feature>
<dbReference type="InterPro" id="IPR025711">
    <property type="entry name" value="PepSY"/>
</dbReference>
<keyword evidence="5" id="KW-1185">Reference proteome</keyword>
<dbReference type="Pfam" id="PF03413">
    <property type="entry name" value="PepSY"/>
    <property type="match status" value="1"/>
</dbReference>
<reference evidence="4 5" key="1">
    <citation type="submission" date="2020-08" db="EMBL/GenBank/DDBJ databases">
        <title>Genomic Encyclopedia of Type Strains, Phase IV (KMG-IV): sequencing the most valuable type-strain genomes for metagenomic binning, comparative biology and taxonomic classification.</title>
        <authorList>
            <person name="Goeker M."/>
        </authorList>
    </citation>
    <scope>NUCLEOTIDE SEQUENCE [LARGE SCALE GENOMIC DNA]</scope>
    <source>
        <strain evidence="4 5">YIM 65646</strain>
    </source>
</reference>
<evidence type="ECO:0000256" key="2">
    <source>
        <dbReference type="SAM" id="SignalP"/>
    </source>
</evidence>
<dbReference type="AlphaFoldDB" id="A0A841FU44"/>
<proteinExistence type="predicted"/>
<comment type="caution">
    <text evidence="4">The sequence shown here is derived from an EMBL/GenBank/DDBJ whole genome shotgun (WGS) entry which is preliminary data.</text>
</comment>
<gene>
    <name evidence="4" type="ORF">HNR73_005131</name>
</gene>
<feature type="region of interest" description="Disordered" evidence="1">
    <location>
        <begin position="34"/>
        <end position="74"/>
    </location>
</feature>
<dbReference type="Proteomes" id="UP000548476">
    <property type="component" value="Unassembled WGS sequence"/>
</dbReference>
<evidence type="ECO:0000259" key="3">
    <source>
        <dbReference type="Pfam" id="PF03413"/>
    </source>
</evidence>
<keyword evidence="2" id="KW-0732">Signal</keyword>
<evidence type="ECO:0000256" key="1">
    <source>
        <dbReference type="SAM" id="MobiDB-lite"/>
    </source>
</evidence>
<name>A0A841FU44_9ACTN</name>
<feature type="domain" description="PepSY" evidence="3">
    <location>
        <begin position="80"/>
        <end position="138"/>
    </location>
</feature>
<protein>
    <submittedName>
        <fullName evidence="4">Putative membrane protein YkoI</fullName>
    </submittedName>
</protein>
<dbReference type="Gene3D" id="3.10.450.40">
    <property type="match status" value="1"/>
</dbReference>
<feature type="compositionally biased region" description="Acidic residues" evidence="1">
    <location>
        <begin position="54"/>
        <end position="70"/>
    </location>
</feature>
<evidence type="ECO:0000313" key="4">
    <source>
        <dbReference type="EMBL" id="MBB6037258.1"/>
    </source>
</evidence>
<dbReference type="EMBL" id="JACHGT010000011">
    <property type="protein sequence ID" value="MBB6037258.1"/>
    <property type="molecule type" value="Genomic_DNA"/>
</dbReference>
<feature type="chain" id="PRO_5038431649" evidence="2">
    <location>
        <begin position="34"/>
        <end position="144"/>
    </location>
</feature>
<dbReference type="RefSeq" id="WP_184790064.1">
    <property type="nucleotide sequence ID" value="NZ_BONT01000107.1"/>
</dbReference>